<feature type="domain" description="Metallo-beta-lactamase" evidence="6">
    <location>
        <begin position="125"/>
        <end position="331"/>
    </location>
</feature>
<dbReference type="InterPro" id="IPR055132">
    <property type="entry name" value="RNase_J_b_CASP"/>
</dbReference>
<dbReference type="InterPro" id="IPR041636">
    <property type="entry name" value="RNase_J_C"/>
</dbReference>
<keyword evidence="1" id="KW-0963">Cytoplasm</keyword>
<evidence type="ECO:0000256" key="3">
    <source>
        <dbReference type="ARBA" id="ARBA00022839"/>
    </source>
</evidence>
<keyword evidence="2" id="KW-0540">Nuclease</keyword>
<evidence type="ECO:0000256" key="1">
    <source>
        <dbReference type="ARBA" id="ARBA00022490"/>
    </source>
</evidence>
<dbReference type="SUPFAM" id="SSF56281">
    <property type="entry name" value="Metallo-hydrolase/oxidoreductase"/>
    <property type="match status" value="1"/>
</dbReference>
<dbReference type="Gene3D" id="3.60.15.10">
    <property type="entry name" value="Ribonuclease Z/Hydroxyacylglutathione hydrolase-like"/>
    <property type="match status" value="1"/>
</dbReference>
<dbReference type="InterPro" id="IPR042173">
    <property type="entry name" value="RNase_J_2"/>
</dbReference>
<evidence type="ECO:0000256" key="5">
    <source>
        <dbReference type="SAM" id="MobiDB-lite"/>
    </source>
</evidence>
<feature type="region of interest" description="Disordered" evidence="5">
    <location>
        <begin position="1"/>
        <end position="30"/>
    </location>
</feature>
<dbReference type="NCBIfam" id="TIGR00649">
    <property type="entry name" value="MG423"/>
    <property type="match status" value="1"/>
</dbReference>
<dbReference type="Pfam" id="PF22505">
    <property type="entry name" value="RNase_J_b_CASP"/>
    <property type="match status" value="1"/>
</dbReference>
<evidence type="ECO:0000259" key="6">
    <source>
        <dbReference type="SMART" id="SM00849"/>
    </source>
</evidence>
<dbReference type="SMART" id="SM00849">
    <property type="entry name" value="Lactamase_B"/>
    <property type="match status" value="1"/>
</dbReference>
<proteinExistence type="predicted"/>
<evidence type="ECO:0000313" key="8">
    <source>
        <dbReference type="Proteomes" id="UP000230159"/>
    </source>
</evidence>
<keyword evidence="3" id="KW-0269">Exonuclease</keyword>
<dbReference type="Gene3D" id="3.10.20.580">
    <property type="match status" value="1"/>
</dbReference>
<protein>
    <recommendedName>
        <fullName evidence="6">Metallo-beta-lactamase domain-containing protein</fullName>
    </recommendedName>
</protein>
<sequence>MYRNINRKTDQRSHYQRNLSGGSYASHRRNPMLILAQSKRKNEDVDNKKIIRQRLLKESQRRESVRGITRTSQAHPVRIKRSPTMALARKQAQEIPGQKRPRAAQEIVSDGILRIIPLGGCEEVGRNMTVFEYFKKGNEKNKDIIILDMGLQFPEEDMPGIDYIIPNIEYLKNQEKNIRAVVFSHGHLDHIGAAPILLEKLGNPMIIGRDLTIEMIKHRLEDYKKGTSKNLKTSYIKSLDDKFKFGEMTLKFFAVEHSIKDAVGLILETPAGTVIHPGDWTMENDPQGRPMVDYTHLANLKTPTILMLEALAAGNRNESKKVTEREMIANLTKLINEAPGRIIIGTFASQVERIKQIIDIASARGKKIALDGFSMKMNIKIAQQLGYIKINPVTIIDIKNIAKYPDNKLVILATGAQGESNAVLSRIVNNSHHYIKLQKNDTIVFSSSIIPGNERTIQRLKDNLYRLSDNIIHSDIMDVHVSGHATLKEVKLMVKQILPTYFIPVYANHYMLKEAAIEIAKDGFDRDKIFVPDNGSIIEFPTNGQPKIMGKKVNTDYVFVDGLGIGDISHVVLRDRKVMAEDGMIVVIVTIDRKTGKLLHSPDLISRGFIYMKENKKLMEETRNKVKKILKDTDPKIEAFPDYIKNKIRNDIGQFLFMKIERRPMVLPVVIEV</sequence>
<dbReference type="InterPro" id="IPR036866">
    <property type="entry name" value="RibonucZ/Hydroxyglut_hydro"/>
</dbReference>
<evidence type="ECO:0000313" key="7">
    <source>
        <dbReference type="EMBL" id="PIP75985.1"/>
    </source>
</evidence>
<gene>
    <name evidence="7" type="ORF">COW86_00655</name>
</gene>
<dbReference type="GO" id="GO:0004527">
    <property type="term" value="F:exonuclease activity"/>
    <property type="evidence" value="ECO:0007669"/>
    <property type="project" value="UniProtKB-KW"/>
</dbReference>
<dbReference type="InterPro" id="IPR001279">
    <property type="entry name" value="Metallo-B-lactamas"/>
</dbReference>
<name>A0A2H0D1G0_9BACT</name>
<keyword evidence="3" id="KW-0378">Hydrolase</keyword>
<accession>A0A2H0D1G0</accession>
<dbReference type="InterPro" id="IPR004613">
    <property type="entry name" value="RNase_J"/>
</dbReference>
<comment type="caution">
    <text evidence="7">The sequence shown here is derived from an EMBL/GenBank/DDBJ whole genome shotgun (WGS) entry which is preliminary data.</text>
</comment>
<dbReference type="PANTHER" id="PTHR43694:SF1">
    <property type="entry name" value="RIBONUCLEASE J"/>
    <property type="match status" value="1"/>
</dbReference>
<dbReference type="GO" id="GO:0046872">
    <property type="term" value="F:metal ion binding"/>
    <property type="evidence" value="ECO:0007669"/>
    <property type="project" value="InterPro"/>
</dbReference>
<reference evidence="7 8" key="1">
    <citation type="submission" date="2017-09" db="EMBL/GenBank/DDBJ databases">
        <title>Depth-based differentiation of microbial function through sediment-hosted aquifers and enrichment of novel symbionts in the deep terrestrial subsurface.</title>
        <authorList>
            <person name="Probst A.J."/>
            <person name="Ladd B."/>
            <person name="Jarett J.K."/>
            <person name="Geller-Mcgrath D.E."/>
            <person name="Sieber C.M."/>
            <person name="Emerson J.B."/>
            <person name="Anantharaman K."/>
            <person name="Thomas B.C."/>
            <person name="Malmstrom R."/>
            <person name="Stieglmeier M."/>
            <person name="Klingl A."/>
            <person name="Woyke T."/>
            <person name="Ryan C.M."/>
            <person name="Banfield J.F."/>
        </authorList>
    </citation>
    <scope>NUCLEOTIDE SEQUENCE [LARGE SCALE GENOMIC DNA]</scope>
    <source>
        <strain evidence="7">CG22_combo_CG10-13_8_21_14_all_39_9</strain>
    </source>
</reference>
<dbReference type="Pfam" id="PF17770">
    <property type="entry name" value="RNase_J_C"/>
    <property type="match status" value="1"/>
</dbReference>
<dbReference type="Pfam" id="PF00753">
    <property type="entry name" value="Lactamase_B"/>
    <property type="match status" value="1"/>
</dbReference>
<dbReference type="EMBL" id="PCTN01000029">
    <property type="protein sequence ID" value="PIP75985.1"/>
    <property type="molecule type" value="Genomic_DNA"/>
</dbReference>
<dbReference type="CDD" id="cd07714">
    <property type="entry name" value="RNaseJ_MBL-fold"/>
    <property type="match status" value="1"/>
</dbReference>
<dbReference type="AlphaFoldDB" id="A0A2H0D1G0"/>
<dbReference type="Proteomes" id="UP000230159">
    <property type="component" value="Unassembled WGS sequence"/>
</dbReference>
<dbReference type="GO" id="GO:0003723">
    <property type="term" value="F:RNA binding"/>
    <property type="evidence" value="ECO:0007669"/>
    <property type="project" value="UniProtKB-KW"/>
</dbReference>
<dbReference type="PANTHER" id="PTHR43694">
    <property type="entry name" value="RIBONUCLEASE J"/>
    <property type="match status" value="1"/>
</dbReference>
<evidence type="ECO:0000256" key="2">
    <source>
        <dbReference type="ARBA" id="ARBA00022722"/>
    </source>
</evidence>
<dbReference type="Gene3D" id="3.40.50.10710">
    <property type="entry name" value="Metallo-hydrolase/oxidoreductase"/>
    <property type="match status" value="1"/>
</dbReference>
<evidence type="ECO:0000256" key="4">
    <source>
        <dbReference type="ARBA" id="ARBA00022884"/>
    </source>
</evidence>
<keyword evidence="4" id="KW-0694">RNA-binding</keyword>
<organism evidence="7 8">
    <name type="scientific">Candidatus Kuenenbacteria bacterium CG22_combo_CG10-13_8_21_14_all_39_9</name>
    <dbReference type="NCBI Taxonomy" id="1974621"/>
    <lineage>
        <taxon>Bacteria</taxon>
        <taxon>Candidatus Kueneniibacteriota</taxon>
    </lineage>
</organism>